<proteinExistence type="predicted"/>
<name>Q1K0C3_DESA6</name>
<sequence>MTEKQMNIERGRQEIQRRKKLLVASIFLLIPYCILIVVPVGHFLNGWLSFFYAGLFLFCLYRLNKNFRKLPCPNCGNAILTPMLKPAVGESQCVHCGLDLKPAAQAKRGLSFSPIIYKPGDGK</sequence>
<reference evidence="2" key="2">
    <citation type="submission" date="2006-05" db="EMBL/GenBank/DDBJ databases">
        <title>Sequencing of the draft genome and assembly of Desulfuromonas acetoxidans DSM 684.</title>
        <authorList>
            <consortium name="US DOE Joint Genome Institute (JGI-PGF)"/>
            <person name="Copeland A."/>
            <person name="Lucas S."/>
            <person name="Lapidus A."/>
            <person name="Barry K."/>
            <person name="Detter J.C."/>
            <person name="Glavina del Rio T."/>
            <person name="Hammon N."/>
            <person name="Israni S."/>
            <person name="Dalin E."/>
            <person name="Tice H."/>
            <person name="Bruce D."/>
            <person name="Pitluck S."/>
            <person name="Richardson P."/>
        </authorList>
    </citation>
    <scope>NUCLEOTIDE SEQUENCE [LARGE SCALE GENOMIC DNA]</scope>
    <source>
        <strain evidence="2">DSM 684</strain>
    </source>
</reference>
<evidence type="ECO:0000313" key="3">
    <source>
        <dbReference type="Proteomes" id="UP000005695"/>
    </source>
</evidence>
<keyword evidence="1" id="KW-0472">Membrane</keyword>
<protein>
    <submittedName>
        <fullName evidence="2">Uncharacterized protein</fullName>
    </submittedName>
</protein>
<evidence type="ECO:0000313" key="2">
    <source>
        <dbReference type="EMBL" id="EAT16018.1"/>
    </source>
</evidence>
<evidence type="ECO:0000256" key="1">
    <source>
        <dbReference type="SAM" id="Phobius"/>
    </source>
</evidence>
<dbReference type="EMBL" id="AAEW02000007">
    <property type="protein sequence ID" value="EAT16018.1"/>
    <property type="molecule type" value="Genomic_DNA"/>
</dbReference>
<feature type="transmembrane region" description="Helical" evidence="1">
    <location>
        <begin position="46"/>
        <end position="63"/>
    </location>
</feature>
<feature type="transmembrane region" description="Helical" evidence="1">
    <location>
        <begin position="21"/>
        <end position="40"/>
    </location>
</feature>
<dbReference type="Proteomes" id="UP000005695">
    <property type="component" value="Unassembled WGS sequence"/>
</dbReference>
<comment type="caution">
    <text evidence="2">The sequence shown here is derived from an EMBL/GenBank/DDBJ whole genome shotgun (WGS) entry which is preliminary data.</text>
</comment>
<reference evidence="2" key="1">
    <citation type="submission" date="2006-05" db="EMBL/GenBank/DDBJ databases">
        <title>Annotation of the draft genome assembly of Desulfuromonas acetoxidans DSM 684.</title>
        <authorList>
            <consortium name="US DOE Joint Genome Institute (JGI-ORNL)"/>
            <person name="Larimer F."/>
            <person name="Land M."/>
            <person name="Hauser L."/>
        </authorList>
    </citation>
    <scope>NUCLEOTIDE SEQUENCE [LARGE SCALE GENOMIC DNA]</scope>
    <source>
        <strain evidence="2">DSM 684</strain>
    </source>
</reference>
<dbReference type="RefSeq" id="WP_005999896.1">
    <property type="nucleotide sequence ID" value="NZ_AAEW02000007.1"/>
</dbReference>
<keyword evidence="1" id="KW-1133">Transmembrane helix</keyword>
<accession>Q1K0C3</accession>
<organism evidence="2 3">
    <name type="scientific">Desulfuromonas acetoxidans (strain DSM 684 / 11070)</name>
    <dbReference type="NCBI Taxonomy" id="281689"/>
    <lineage>
        <taxon>Bacteria</taxon>
        <taxon>Pseudomonadati</taxon>
        <taxon>Thermodesulfobacteriota</taxon>
        <taxon>Desulfuromonadia</taxon>
        <taxon>Desulfuromonadales</taxon>
        <taxon>Desulfuromonadaceae</taxon>
        <taxon>Desulfuromonas</taxon>
    </lineage>
</organism>
<keyword evidence="1" id="KW-0812">Transmembrane</keyword>
<keyword evidence="3" id="KW-1185">Reference proteome</keyword>
<dbReference type="AlphaFoldDB" id="Q1K0C3"/>
<gene>
    <name evidence="2" type="ORF">Dace_2318</name>
</gene>